<dbReference type="EMBL" id="AZCN01000007">
    <property type="protein sequence ID" value="KRK18870.1"/>
    <property type="molecule type" value="Genomic_DNA"/>
</dbReference>
<dbReference type="InterPro" id="IPR036390">
    <property type="entry name" value="WH_DNA-bd_sf"/>
</dbReference>
<keyword evidence="6 7" id="KW-0804">Transcription</keyword>
<dbReference type="PRINTS" id="PR01467">
    <property type="entry name" value="ARGREPRESSOR"/>
</dbReference>
<accession>A0A0R1FB41</accession>
<evidence type="ECO:0000259" key="9">
    <source>
        <dbReference type="Pfam" id="PF01316"/>
    </source>
</evidence>
<evidence type="ECO:0000259" key="10">
    <source>
        <dbReference type="Pfam" id="PF02863"/>
    </source>
</evidence>
<dbReference type="GO" id="GO:0005737">
    <property type="term" value="C:cytoplasm"/>
    <property type="evidence" value="ECO:0007669"/>
    <property type="project" value="UniProtKB-SubCell"/>
</dbReference>
<organism evidence="11 12">
    <name type="scientific">Loigolactobacillus coryniformis subsp. coryniformis KCTC 3167 = DSM 20001</name>
    <dbReference type="NCBI Taxonomy" id="913848"/>
    <lineage>
        <taxon>Bacteria</taxon>
        <taxon>Bacillati</taxon>
        <taxon>Bacillota</taxon>
        <taxon>Bacilli</taxon>
        <taxon>Lactobacillales</taxon>
        <taxon>Lactobacillaceae</taxon>
        <taxon>Loigolactobacillus</taxon>
    </lineage>
</organism>
<comment type="subcellular location">
    <subcellularLocation>
        <location evidence="1 7">Cytoplasm</location>
    </subcellularLocation>
</comment>
<dbReference type="InterPro" id="IPR036388">
    <property type="entry name" value="WH-like_DNA-bd_sf"/>
</dbReference>
<evidence type="ECO:0000313" key="11">
    <source>
        <dbReference type="EMBL" id="KRK18870.1"/>
    </source>
</evidence>
<comment type="pathway">
    <text evidence="7">Amino-acid biosynthesis; L-arginine biosynthesis [regulation].</text>
</comment>
<dbReference type="InterPro" id="IPR020899">
    <property type="entry name" value="Arg_repress_C"/>
</dbReference>
<keyword evidence="7" id="KW-0055">Arginine biosynthesis</keyword>
<keyword evidence="4 7" id="KW-0805">Transcription regulation</keyword>
<dbReference type="GO" id="GO:0003700">
    <property type="term" value="F:DNA-binding transcription factor activity"/>
    <property type="evidence" value="ECO:0007669"/>
    <property type="project" value="UniProtKB-UniRule"/>
</dbReference>
<dbReference type="InterPro" id="IPR020900">
    <property type="entry name" value="Arg_repress_DNA-bd"/>
</dbReference>
<dbReference type="InterPro" id="IPR036251">
    <property type="entry name" value="Arg_repress_C_sf"/>
</dbReference>
<dbReference type="GO" id="GO:0006526">
    <property type="term" value="P:L-arginine biosynthetic process"/>
    <property type="evidence" value="ECO:0007669"/>
    <property type="project" value="UniProtKB-UniPathway"/>
</dbReference>
<comment type="caution">
    <text evidence="11">The sequence shown here is derived from an EMBL/GenBank/DDBJ whole genome shotgun (WGS) entry which is preliminary data.</text>
</comment>
<dbReference type="SUPFAM" id="SSF46785">
    <property type="entry name" value="Winged helix' DNA-binding domain"/>
    <property type="match status" value="1"/>
</dbReference>
<dbReference type="Gene3D" id="3.30.1360.40">
    <property type="match status" value="1"/>
</dbReference>
<evidence type="ECO:0000256" key="7">
    <source>
        <dbReference type="HAMAP-Rule" id="MF_00173"/>
    </source>
</evidence>
<dbReference type="PANTHER" id="PTHR34471:SF1">
    <property type="entry name" value="ARGININE REPRESSOR"/>
    <property type="match status" value="1"/>
</dbReference>
<reference evidence="11 12" key="1">
    <citation type="journal article" date="2015" name="Genome Announc.">
        <title>Expanding the biotechnology potential of lactobacilli through comparative genomics of 213 strains and associated genera.</title>
        <authorList>
            <person name="Sun Z."/>
            <person name="Harris H.M."/>
            <person name="McCann A."/>
            <person name="Guo C."/>
            <person name="Argimon S."/>
            <person name="Zhang W."/>
            <person name="Yang X."/>
            <person name="Jeffery I.B."/>
            <person name="Cooney J.C."/>
            <person name="Kagawa T.F."/>
            <person name="Liu W."/>
            <person name="Song Y."/>
            <person name="Salvetti E."/>
            <person name="Wrobel A."/>
            <person name="Rasinkangas P."/>
            <person name="Parkhill J."/>
            <person name="Rea M.C."/>
            <person name="O'Sullivan O."/>
            <person name="Ritari J."/>
            <person name="Douillard F.P."/>
            <person name="Paul Ross R."/>
            <person name="Yang R."/>
            <person name="Briner A.E."/>
            <person name="Felis G.E."/>
            <person name="de Vos W.M."/>
            <person name="Barrangou R."/>
            <person name="Klaenhammer T.R."/>
            <person name="Caufield P.W."/>
            <person name="Cui Y."/>
            <person name="Zhang H."/>
            <person name="O'Toole P.W."/>
        </authorList>
    </citation>
    <scope>NUCLEOTIDE SEQUENCE [LARGE SCALE GENOMIC DNA]</scope>
    <source>
        <strain evidence="11 12">DSM 20001</strain>
    </source>
</reference>
<sequence>MTILKKVDRQAKIEEIIKEHTIATQEALLAALEAEGIPATQATISRDIREMQVVKERDQDGTLRYTIYHNGEKTVAERLDESIAEVVVAVKLVEFVNVIHTAPGNGNSLAAIIDDLAFPQVAGTLAGHDTILIISPDRDSAQYVHDYFAERMVVE</sequence>
<dbReference type="Gene3D" id="1.10.10.10">
    <property type="entry name" value="Winged helix-like DNA-binding domain superfamily/Winged helix DNA-binding domain"/>
    <property type="match status" value="1"/>
</dbReference>
<evidence type="ECO:0000256" key="2">
    <source>
        <dbReference type="ARBA" id="ARBA00008316"/>
    </source>
</evidence>
<feature type="domain" description="Arginine repressor DNA-binding" evidence="9">
    <location>
        <begin position="5"/>
        <end position="71"/>
    </location>
</feature>
<evidence type="ECO:0000256" key="4">
    <source>
        <dbReference type="ARBA" id="ARBA00023015"/>
    </source>
</evidence>
<dbReference type="PATRIC" id="fig|913848.6.peg.2247"/>
<evidence type="ECO:0000256" key="3">
    <source>
        <dbReference type="ARBA" id="ARBA00022490"/>
    </source>
</evidence>
<comment type="similarity">
    <text evidence="2 7">Belongs to the ArgR family.</text>
</comment>
<dbReference type="Proteomes" id="UP000051181">
    <property type="component" value="Unassembled WGS sequence"/>
</dbReference>
<keyword evidence="3 7" id="KW-0963">Cytoplasm</keyword>
<name>A0A0R1FB41_9LACO</name>
<feature type="domain" description="Arginine repressor C-terminal" evidence="10">
    <location>
        <begin position="84"/>
        <end position="149"/>
    </location>
</feature>
<dbReference type="HAMAP" id="MF_00173">
    <property type="entry name" value="Arg_repressor"/>
    <property type="match status" value="1"/>
</dbReference>
<dbReference type="SUPFAM" id="SSF55252">
    <property type="entry name" value="C-terminal domain of arginine repressor"/>
    <property type="match status" value="1"/>
</dbReference>
<evidence type="ECO:0000256" key="1">
    <source>
        <dbReference type="ARBA" id="ARBA00004496"/>
    </source>
</evidence>
<dbReference type="NCBIfam" id="TIGR01529">
    <property type="entry name" value="argR_whole"/>
    <property type="match status" value="1"/>
</dbReference>
<dbReference type="eggNOG" id="COG1438">
    <property type="taxonomic scope" value="Bacteria"/>
</dbReference>
<comment type="function">
    <text evidence="7">Regulates arginine biosynthesis genes.</text>
</comment>
<keyword evidence="7" id="KW-0678">Repressor</keyword>
<evidence type="ECO:0000256" key="5">
    <source>
        <dbReference type="ARBA" id="ARBA00023125"/>
    </source>
</evidence>
<dbReference type="GO" id="GO:0051259">
    <property type="term" value="P:protein complex oligomerization"/>
    <property type="evidence" value="ECO:0007669"/>
    <property type="project" value="InterPro"/>
</dbReference>
<protein>
    <recommendedName>
        <fullName evidence="7 8">Arginine repressor</fullName>
    </recommendedName>
</protein>
<proteinExistence type="inferred from homology"/>
<keyword evidence="5 7" id="KW-0238">DNA-binding</keyword>
<evidence type="ECO:0000256" key="6">
    <source>
        <dbReference type="ARBA" id="ARBA00023163"/>
    </source>
</evidence>
<dbReference type="InterPro" id="IPR001669">
    <property type="entry name" value="Arg_repress"/>
</dbReference>
<evidence type="ECO:0000256" key="8">
    <source>
        <dbReference type="NCBIfam" id="TIGR01529"/>
    </source>
</evidence>
<dbReference type="Pfam" id="PF02863">
    <property type="entry name" value="Arg_repressor_C"/>
    <property type="match status" value="1"/>
</dbReference>
<gene>
    <name evidence="7" type="primary">argR</name>
    <name evidence="11" type="ORF">FD22_GL002200</name>
</gene>
<evidence type="ECO:0000313" key="12">
    <source>
        <dbReference type="Proteomes" id="UP000051181"/>
    </source>
</evidence>
<dbReference type="GO" id="GO:0003677">
    <property type="term" value="F:DNA binding"/>
    <property type="evidence" value="ECO:0007669"/>
    <property type="project" value="UniProtKB-KW"/>
</dbReference>
<dbReference type="Pfam" id="PF01316">
    <property type="entry name" value="Arg_repressor"/>
    <property type="match status" value="1"/>
</dbReference>
<dbReference type="UniPathway" id="UPA00068"/>
<dbReference type="GO" id="GO:0034618">
    <property type="term" value="F:arginine binding"/>
    <property type="evidence" value="ECO:0007669"/>
    <property type="project" value="InterPro"/>
</dbReference>
<dbReference type="GO" id="GO:1900079">
    <property type="term" value="P:regulation of arginine biosynthetic process"/>
    <property type="evidence" value="ECO:0007669"/>
    <property type="project" value="UniProtKB-UniRule"/>
</dbReference>
<keyword evidence="7" id="KW-0028">Amino-acid biosynthesis</keyword>
<dbReference type="AlphaFoldDB" id="A0A0R1FB41"/>
<dbReference type="PANTHER" id="PTHR34471">
    <property type="entry name" value="ARGININE REPRESSOR"/>
    <property type="match status" value="1"/>
</dbReference>